<accession>A0A8R1YGN3</accession>
<protein>
    <submittedName>
        <fullName evidence="3">G protein-coupled receptor</fullName>
    </submittedName>
</protein>
<dbReference type="Proteomes" id="UP000005239">
    <property type="component" value="Unassembled WGS sequence"/>
</dbReference>
<feature type="transmembrane region" description="Helical" evidence="2">
    <location>
        <begin position="185"/>
        <end position="210"/>
    </location>
</feature>
<name>A0A2A6C3B1_PRIPA</name>
<organism evidence="3 4">
    <name type="scientific">Pristionchus pacificus</name>
    <name type="common">Parasitic nematode worm</name>
    <dbReference type="NCBI Taxonomy" id="54126"/>
    <lineage>
        <taxon>Eukaryota</taxon>
        <taxon>Metazoa</taxon>
        <taxon>Ecdysozoa</taxon>
        <taxon>Nematoda</taxon>
        <taxon>Chromadorea</taxon>
        <taxon>Rhabditida</taxon>
        <taxon>Rhabditina</taxon>
        <taxon>Diplogasteromorpha</taxon>
        <taxon>Diplogasteroidea</taxon>
        <taxon>Neodiplogasteridae</taxon>
        <taxon>Pristionchus</taxon>
    </lineage>
</organism>
<proteinExistence type="predicted"/>
<dbReference type="GO" id="GO:0000062">
    <property type="term" value="F:fatty-acyl-CoA binding"/>
    <property type="evidence" value="ECO:0000318"/>
    <property type="project" value="GO_Central"/>
</dbReference>
<evidence type="ECO:0000313" key="3">
    <source>
        <dbReference type="EnsemblMetazoa" id="PPA24157.1"/>
    </source>
</evidence>
<gene>
    <name evidence="3" type="primary">WBGene00113711</name>
</gene>
<dbReference type="GO" id="GO:0006631">
    <property type="term" value="P:fatty acid metabolic process"/>
    <property type="evidence" value="ECO:0000318"/>
    <property type="project" value="GO_Central"/>
</dbReference>
<dbReference type="PRINTS" id="PR00689">
    <property type="entry name" value="ACOABINDINGP"/>
</dbReference>
<dbReference type="InterPro" id="IPR035984">
    <property type="entry name" value="Acyl-CoA-binding_sf"/>
</dbReference>
<dbReference type="PANTHER" id="PTHR23310:SF120">
    <property type="entry name" value="ACYL-COA-BINDING PROTEIN HOMOLOG 3"/>
    <property type="match status" value="1"/>
</dbReference>
<dbReference type="SUPFAM" id="SSF47027">
    <property type="entry name" value="Acyl-CoA binding protein"/>
    <property type="match status" value="1"/>
</dbReference>
<feature type="transmembrane region" description="Helical" evidence="2">
    <location>
        <begin position="120"/>
        <end position="141"/>
    </location>
</feature>
<reference evidence="4" key="1">
    <citation type="journal article" date="2008" name="Nat. Genet.">
        <title>The Pristionchus pacificus genome provides a unique perspective on nematode lifestyle and parasitism.</title>
        <authorList>
            <person name="Dieterich C."/>
            <person name="Clifton S.W."/>
            <person name="Schuster L.N."/>
            <person name="Chinwalla A."/>
            <person name="Delehaunty K."/>
            <person name="Dinkelacker I."/>
            <person name="Fulton L."/>
            <person name="Fulton R."/>
            <person name="Godfrey J."/>
            <person name="Minx P."/>
            <person name="Mitreva M."/>
            <person name="Roeseler W."/>
            <person name="Tian H."/>
            <person name="Witte H."/>
            <person name="Yang S.P."/>
            <person name="Wilson R.K."/>
            <person name="Sommer R.J."/>
        </authorList>
    </citation>
    <scope>NUCLEOTIDE SEQUENCE [LARGE SCALE GENOMIC DNA]</scope>
    <source>
        <strain evidence="4">PS312</strain>
    </source>
</reference>
<keyword evidence="2" id="KW-0812">Transmembrane</keyword>
<feature type="transmembrane region" description="Helical" evidence="2">
    <location>
        <begin position="38"/>
        <end position="60"/>
    </location>
</feature>
<dbReference type="PROSITE" id="PS51228">
    <property type="entry name" value="ACB_2"/>
    <property type="match status" value="1"/>
</dbReference>
<feature type="compositionally biased region" description="Polar residues" evidence="1">
    <location>
        <begin position="513"/>
        <end position="522"/>
    </location>
</feature>
<keyword evidence="4" id="KW-1185">Reference proteome</keyword>
<dbReference type="Pfam" id="PF10326">
    <property type="entry name" value="7TM_GPCR_Str"/>
    <property type="match status" value="1"/>
</dbReference>
<dbReference type="PANTHER" id="PTHR23310">
    <property type="entry name" value="ACYL-COA-BINDING PROTEIN, ACBP"/>
    <property type="match status" value="1"/>
</dbReference>
<dbReference type="InterPro" id="IPR000582">
    <property type="entry name" value="Acyl-CoA-binding_protein"/>
</dbReference>
<keyword evidence="2" id="KW-1133">Transmembrane helix</keyword>
<evidence type="ECO:0000313" key="4">
    <source>
        <dbReference type="Proteomes" id="UP000005239"/>
    </source>
</evidence>
<dbReference type="InterPro" id="IPR014352">
    <property type="entry name" value="FERM/acyl-CoA-bd_prot_sf"/>
</dbReference>
<reference evidence="3" key="2">
    <citation type="submission" date="2022-06" db="UniProtKB">
        <authorList>
            <consortium name="EnsemblMetazoa"/>
        </authorList>
    </citation>
    <scope>IDENTIFICATION</scope>
    <source>
        <strain evidence="3">PS312</strain>
    </source>
</reference>
<dbReference type="Pfam" id="PF00887">
    <property type="entry name" value="ACBP"/>
    <property type="match status" value="1"/>
</dbReference>
<dbReference type="AlphaFoldDB" id="A0A2A6C3B1"/>
<feature type="transmembrane region" description="Helical" evidence="2">
    <location>
        <begin position="80"/>
        <end position="100"/>
    </location>
</feature>
<dbReference type="Gene3D" id="1.20.80.10">
    <property type="match status" value="1"/>
</dbReference>
<sequence length="620" mass="70863">MELYNAACMAAGLLLNGLFIFGLMKITSHSFKSYRNYLIIYSIGISVYSVAIAVCDISMASSPQAFVMMSQGIIRGLLGVGIYLGIMSIVLIVLITLPVFRYTAIKRNWLYHHISSVHAIAPYCALTAMGGLLIYCMPAFFFKPDAITTEIAAPLLKSKFGLTKDHGYMAMIGYYRGSFEERWKAFTGLLIVYAFVIGYFFVAIVVTILIRREVVGRGRSKRRQFLEKRHLMCFWSQTILIMVLDHIPRYIWLTLPLLSIESDTPDEYAKYATPLLPVVSALSIVYTVPELYIHIAKARGKPVAPSMDQGTTNTKVKMSEATSEPIEYSLEDKFYACVEIIQAMPKSGPLNPTIGEKLNMYSLFKQVTEGPCNTIQPAFWNLIERLKWDAWKQLGDLDKSEAMEKYVAFVLEKIDYCAEHWDWDEMMEKYSDEKMGPVLRIKFRIIDRELIKEDGTRVNRDRISTNKRPISEEEQSSNPRKEKIPRGDFGILETAKASPSNQDGPIIEERSFSRSSNTLSDSPRTHSNRSRRVSTLCAKIDGELRSINANLNSINEATEVRHKAFMKIIKSSTIYIAVPSNLSWRSHFFLLIWPFIVHWAIKYYRWFAAVFIDFIREQSC</sequence>
<feature type="region of interest" description="Disordered" evidence="1">
    <location>
        <begin position="460"/>
        <end position="532"/>
    </location>
</feature>
<evidence type="ECO:0000256" key="2">
    <source>
        <dbReference type="SAM" id="Phobius"/>
    </source>
</evidence>
<dbReference type="InterPro" id="IPR019428">
    <property type="entry name" value="7TM_GPCR_serpentine_rcpt_Str"/>
</dbReference>
<dbReference type="EnsemblMetazoa" id="PPA24157.1">
    <property type="protein sequence ID" value="PPA24157.1"/>
    <property type="gene ID" value="WBGene00113711"/>
</dbReference>
<feature type="transmembrane region" description="Helical" evidence="2">
    <location>
        <begin position="231"/>
        <end position="251"/>
    </location>
</feature>
<evidence type="ECO:0000256" key="1">
    <source>
        <dbReference type="SAM" id="MobiDB-lite"/>
    </source>
</evidence>
<dbReference type="GO" id="GO:0005737">
    <property type="term" value="C:cytoplasm"/>
    <property type="evidence" value="ECO:0000318"/>
    <property type="project" value="GO_Central"/>
</dbReference>
<accession>A0A2A6C3B1</accession>
<feature type="transmembrane region" description="Helical" evidence="2">
    <location>
        <begin position="6"/>
        <end position="26"/>
    </location>
</feature>
<keyword evidence="2" id="KW-0472">Membrane</keyword>